<proteinExistence type="predicted"/>
<comment type="caution">
    <text evidence="1">The sequence shown here is derived from an EMBL/GenBank/DDBJ whole genome shotgun (WGS) entry which is preliminary data.</text>
</comment>
<reference evidence="1" key="1">
    <citation type="submission" date="2020-11" db="EMBL/GenBank/DDBJ databases">
        <authorList>
            <person name="Whitehead M."/>
        </authorList>
    </citation>
    <scope>NUCLEOTIDE SEQUENCE</scope>
    <source>
        <strain evidence="1">EGII</strain>
    </source>
</reference>
<dbReference type="AlphaFoldDB" id="A0A811V0S7"/>
<keyword evidence="2" id="KW-1185">Reference proteome</keyword>
<name>A0A811V0S7_CERCA</name>
<protein>
    <submittedName>
        <fullName evidence="1">(Mediterranean fruit fly) hypothetical protein</fullName>
    </submittedName>
</protein>
<organism evidence="1 2">
    <name type="scientific">Ceratitis capitata</name>
    <name type="common">Mediterranean fruit fly</name>
    <name type="synonym">Tephritis capitata</name>
    <dbReference type="NCBI Taxonomy" id="7213"/>
    <lineage>
        <taxon>Eukaryota</taxon>
        <taxon>Metazoa</taxon>
        <taxon>Ecdysozoa</taxon>
        <taxon>Arthropoda</taxon>
        <taxon>Hexapoda</taxon>
        <taxon>Insecta</taxon>
        <taxon>Pterygota</taxon>
        <taxon>Neoptera</taxon>
        <taxon>Endopterygota</taxon>
        <taxon>Diptera</taxon>
        <taxon>Brachycera</taxon>
        <taxon>Muscomorpha</taxon>
        <taxon>Tephritoidea</taxon>
        <taxon>Tephritidae</taxon>
        <taxon>Ceratitis</taxon>
        <taxon>Ceratitis</taxon>
    </lineage>
</organism>
<evidence type="ECO:0000313" key="2">
    <source>
        <dbReference type="Proteomes" id="UP000606786"/>
    </source>
</evidence>
<evidence type="ECO:0000313" key="1">
    <source>
        <dbReference type="EMBL" id="CAD7003003.1"/>
    </source>
</evidence>
<accession>A0A811V0S7</accession>
<gene>
    <name evidence="1" type="ORF">CCAP1982_LOCUS11466</name>
</gene>
<dbReference type="EMBL" id="CAJHJT010000034">
    <property type="protein sequence ID" value="CAD7003003.1"/>
    <property type="molecule type" value="Genomic_DNA"/>
</dbReference>
<sequence length="68" mass="7285">MWMQQGKRLAAQRNHQETMSSGQVFSVCWQLATCVPPGAGDCHSPIQLKQAAGSSNSNSIVISAVQAR</sequence>
<dbReference type="Proteomes" id="UP000606786">
    <property type="component" value="Unassembled WGS sequence"/>
</dbReference>